<comment type="caution">
    <text evidence="2">The sequence shown here is derived from an EMBL/GenBank/DDBJ whole genome shotgun (WGS) entry which is preliminary data.</text>
</comment>
<organism evidence="2 3">
    <name type="scientific">Kipferlia bialata</name>
    <dbReference type="NCBI Taxonomy" id="797122"/>
    <lineage>
        <taxon>Eukaryota</taxon>
        <taxon>Metamonada</taxon>
        <taxon>Carpediemonas-like organisms</taxon>
        <taxon>Kipferlia</taxon>
    </lineage>
</organism>
<accession>A0A391NTI8</accession>
<dbReference type="EMBL" id="BDIP01003153">
    <property type="protein sequence ID" value="GCA63336.1"/>
    <property type="molecule type" value="Genomic_DNA"/>
</dbReference>
<evidence type="ECO:0000313" key="2">
    <source>
        <dbReference type="EMBL" id="GCA63336.1"/>
    </source>
</evidence>
<dbReference type="Proteomes" id="UP000265618">
    <property type="component" value="Unassembled WGS sequence"/>
</dbReference>
<protein>
    <submittedName>
        <fullName evidence="2">Uncharacterized protein</fullName>
    </submittedName>
</protein>
<name>A0A391NTI8_9EUKA</name>
<feature type="region of interest" description="Disordered" evidence="1">
    <location>
        <begin position="37"/>
        <end position="60"/>
    </location>
</feature>
<sequence length="82" mass="8791">MREEVVFSSFVGGTLSTSTVVPSVFPSLAVLFRKASVPDPSAPHASDHDEGDEGDEGARLSQVAWHHIASSFLNLPTCHSQR</sequence>
<gene>
    <name evidence="2" type="ORF">KIPB_009358</name>
</gene>
<reference evidence="2 3" key="1">
    <citation type="journal article" date="2018" name="PLoS ONE">
        <title>The draft genome of Kipferlia bialata reveals reductive genome evolution in fornicate parasites.</title>
        <authorList>
            <person name="Tanifuji G."/>
            <person name="Takabayashi S."/>
            <person name="Kume K."/>
            <person name="Takagi M."/>
            <person name="Nakayama T."/>
            <person name="Kamikawa R."/>
            <person name="Inagaki Y."/>
            <person name="Hashimoto T."/>
        </authorList>
    </citation>
    <scope>NUCLEOTIDE SEQUENCE [LARGE SCALE GENOMIC DNA]</scope>
    <source>
        <strain evidence="2">NY0173</strain>
    </source>
</reference>
<dbReference type="AlphaFoldDB" id="A0A391NTI8"/>
<proteinExistence type="predicted"/>
<evidence type="ECO:0000256" key="1">
    <source>
        <dbReference type="SAM" id="MobiDB-lite"/>
    </source>
</evidence>
<evidence type="ECO:0000313" key="3">
    <source>
        <dbReference type="Proteomes" id="UP000265618"/>
    </source>
</evidence>
<keyword evidence="3" id="KW-1185">Reference proteome</keyword>